<evidence type="ECO:0000313" key="5">
    <source>
        <dbReference type="RefSeq" id="XP_013391957.1"/>
    </source>
</evidence>
<keyword evidence="2" id="KW-1133">Transmembrane helix</keyword>
<dbReference type="InParanoid" id="A0A1S3I119"/>
<feature type="region of interest" description="Disordered" evidence="1">
    <location>
        <begin position="379"/>
        <end position="426"/>
    </location>
</feature>
<proteinExistence type="predicted"/>
<reference evidence="5" key="1">
    <citation type="submission" date="2025-08" db="UniProtKB">
        <authorList>
            <consortium name="RefSeq"/>
        </authorList>
    </citation>
    <scope>IDENTIFICATION</scope>
    <source>
        <tissue evidence="5">Gonads</tissue>
    </source>
</reference>
<feature type="signal peptide" evidence="3">
    <location>
        <begin position="1"/>
        <end position="22"/>
    </location>
</feature>
<evidence type="ECO:0000256" key="3">
    <source>
        <dbReference type="SAM" id="SignalP"/>
    </source>
</evidence>
<feature type="transmembrane region" description="Helical" evidence="2">
    <location>
        <begin position="78"/>
        <end position="104"/>
    </location>
</feature>
<dbReference type="AlphaFoldDB" id="A0A1S3I119"/>
<organism evidence="4 5">
    <name type="scientific">Lingula anatina</name>
    <name type="common">Brachiopod</name>
    <name type="synonym">Lingula unguis</name>
    <dbReference type="NCBI Taxonomy" id="7574"/>
    <lineage>
        <taxon>Eukaryota</taxon>
        <taxon>Metazoa</taxon>
        <taxon>Spiralia</taxon>
        <taxon>Lophotrochozoa</taxon>
        <taxon>Brachiopoda</taxon>
        <taxon>Linguliformea</taxon>
        <taxon>Lingulata</taxon>
        <taxon>Lingulida</taxon>
        <taxon>Linguloidea</taxon>
        <taxon>Lingulidae</taxon>
        <taxon>Lingula</taxon>
    </lineage>
</organism>
<feature type="region of interest" description="Disordered" evidence="1">
    <location>
        <begin position="647"/>
        <end position="697"/>
    </location>
</feature>
<keyword evidence="2" id="KW-0472">Membrane</keyword>
<evidence type="ECO:0000256" key="1">
    <source>
        <dbReference type="SAM" id="MobiDB-lite"/>
    </source>
</evidence>
<evidence type="ECO:0000313" key="4">
    <source>
        <dbReference type="Proteomes" id="UP000085678"/>
    </source>
</evidence>
<feature type="region of interest" description="Disordered" evidence="1">
    <location>
        <begin position="572"/>
        <end position="602"/>
    </location>
</feature>
<feature type="compositionally biased region" description="Basic and acidic residues" evidence="1">
    <location>
        <begin position="663"/>
        <end position="675"/>
    </location>
</feature>
<feature type="compositionally biased region" description="Polar residues" evidence="1">
    <location>
        <begin position="407"/>
        <end position="420"/>
    </location>
</feature>
<evidence type="ECO:0000256" key="2">
    <source>
        <dbReference type="SAM" id="Phobius"/>
    </source>
</evidence>
<accession>A0A1S3I119</accession>
<dbReference type="RefSeq" id="XP_013391957.1">
    <property type="nucleotide sequence ID" value="XM_013536503.1"/>
</dbReference>
<name>A0A1S3I119_LINAN</name>
<keyword evidence="4" id="KW-1185">Reference proteome</keyword>
<feature type="compositionally biased region" description="Low complexity" evidence="1">
    <location>
        <begin position="385"/>
        <end position="395"/>
    </location>
</feature>
<feature type="compositionally biased region" description="Polar residues" evidence="1">
    <location>
        <begin position="572"/>
        <end position="581"/>
    </location>
</feature>
<sequence>MGKALLFAWSFMLCFGPILSKAANNRSQTTDIQYDGESSGNVTLNNILLSNTINSTNELPPATSSDENGALNLKGNEALYIALFLTLLFVIVTISTICSVLWCIQWRANMKVIQRAGIQPPGDHDGDQAEGTNFKKRTFMQVLLCLDDNKSSNADSAESIESIPAYATTRLQTPQNGTPNEGVNPHPPRCCKHQQFHSQGEWSSNPQVTWSCHSLCSDQCVQTHPVQLTGITRTQSRGACSRTSLCSDRCSLLGDVGRNGSIGLKSPHPRPVSFPYAQAPLNDIPDSRDFRHASSRRSVTERIPRGCLTCGGYADVWNTSSERCHRDQGSKTSLCTGRRRSMTCDSSCCLKSHNRPSYTQRSVSSPGCINKFGSIRANKRRSREFPPTTNFPNTTVRPNLGSRVSGRASQTKASAEQNPRPSTPRVIRSSKSLSLCCRVGDETFPRRQCYCYDCVKHKLKTDHHLRSSKYMPSHRSQFDCQSMNPGLSKIPKKALSSPNFFRMGSFLKRELAGSGLFATEPGTGSSNRIPQSLKNDHTWSEKGCQTFSTDTDPAFYHTYPSARAGVTQASLNNSFDLPSTPENEEMSGFSDNSTDDSSDEYTTGEYCNAEVADYNRTSLTPRLSWSSSEEDDKTYIFPETCSPSEALLSSADKTSNDAPGGNKIDKKLGNEHLKSYEPLQQQPNKEPETPFTYTYTPLHSLDRTVPKSIVSHT</sequence>
<feature type="chain" id="PRO_5010226364" evidence="3">
    <location>
        <begin position="23"/>
        <end position="713"/>
    </location>
</feature>
<keyword evidence="3" id="KW-0732">Signal</keyword>
<dbReference type="Proteomes" id="UP000085678">
    <property type="component" value="Unplaced"/>
</dbReference>
<keyword evidence="2" id="KW-0812">Transmembrane</keyword>
<dbReference type="KEGG" id="lak:106160012"/>
<gene>
    <name evidence="5" type="primary">LOC106160012</name>
</gene>
<protein>
    <submittedName>
        <fullName evidence="5">Uncharacterized protein LOC106160012</fullName>
    </submittedName>
</protein>
<dbReference type="GeneID" id="106160012"/>